<comment type="similarity">
    <text evidence="6">Belongs to the RuvA family.</text>
</comment>
<evidence type="ECO:0000256" key="4">
    <source>
        <dbReference type="ARBA" id="ARBA00023172"/>
    </source>
</evidence>
<dbReference type="GO" id="GO:0016787">
    <property type="term" value="F:hydrolase activity"/>
    <property type="evidence" value="ECO:0007669"/>
    <property type="project" value="UniProtKB-KW"/>
</dbReference>
<keyword evidence="9" id="KW-0547">Nucleotide-binding</keyword>
<dbReference type="InterPro" id="IPR013849">
    <property type="entry name" value="DNA_helicase_Holl-junc_RuvA_I"/>
</dbReference>
<evidence type="ECO:0000256" key="5">
    <source>
        <dbReference type="ARBA" id="ARBA00023204"/>
    </source>
</evidence>
<dbReference type="GO" id="GO:0006310">
    <property type="term" value="P:DNA recombination"/>
    <property type="evidence" value="ECO:0007669"/>
    <property type="project" value="UniProtKB-UniRule"/>
</dbReference>
<dbReference type="CDD" id="cd14332">
    <property type="entry name" value="UBA_RuvA_C"/>
    <property type="match status" value="1"/>
</dbReference>
<dbReference type="GO" id="GO:0048476">
    <property type="term" value="C:Holliday junction resolvase complex"/>
    <property type="evidence" value="ECO:0007669"/>
    <property type="project" value="UniProtKB-UniRule"/>
</dbReference>
<evidence type="ECO:0000256" key="3">
    <source>
        <dbReference type="ARBA" id="ARBA00023125"/>
    </source>
</evidence>
<keyword evidence="4 6" id="KW-0233">DNA recombination</keyword>
<dbReference type="RefSeq" id="WP_183217752.1">
    <property type="nucleotide sequence ID" value="NZ_CAJFZW010000029.1"/>
</dbReference>
<comment type="subcellular location">
    <subcellularLocation>
        <location evidence="6">Cytoplasm</location>
    </subcellularLocation>
</comment>
<keyword evidence="2 6" id="KW-0227">DNA damage</keyword>
<feature type="region of interest" description="Domain III" evidence="6">
    <location>
        <begin position="159"/>
        <end position="209"/>
    </location>
</feature>
<comment type="subunit">
    <text evidence="6">Homotetramer. Forms an RuvA(8)-RuvB(12)-Holliday junction (HJ) complex. HJ DNA is sandwiched between 2 RuvA tetramers; dsDNA enters through RuvA and exits via RuvB. An RuvB hexamer assembles on each DNA strand where it exits the tetramer. Each RuvB hexamer is contacted by two RuvA subunits (via domain III) on 2 adjacent RuvB subunits; this complex drives branch migration. In the full resolvosome a probable DNA-RuvA(4)-RuvB(12)-RuvC(2) complex forms which resolves the HJ.</text>
</comment>
<comment type="function">
    <text evidence="6">The RuvA-RuvB-RuvC complex processes Holliday junction (HJ) DNA during genetic recombination and DNA repair, while the RuvA-RuvB complex plays an important role in the rescue of blocked DNA replication forks via replication fork reversal (RFR). RuvA specifically binds to HJ cruciform DNA, conferring on it an open structure. The RuvB hexamer acts as an ATP-dependent pump, pulling dsDNA into and through the RuvAB complex. HJ branch migration allows RuvC to scan DNA until it finds its consensus sequence, where it cleaves and resolves the cruciform DNA.</text>
</comment>
<evidence type="ECO:0000256" key="6">
    <source>
        <dbReference type="HAMAP-Rule" id="MF_00031"/>
    </source>
</evidence>
<dbReference type="Proteomes" id="UP000527324">
    <property type="component" value="Unassembled WGS sequence"/>
</dbReference>
<feature type="domain" description="DNA helicase Holliday junction RuvA type" evidence="7">
    <location>
        <begin position="1"/>
        <end position="63"/>
    </location>
</feature>
<evidence type="ECO:0000256" key="2">
    <source>
        <dbReference type="ARBA" id="ARBA00022763"/>
    </source>
</evidence>
<dbReference type="AlphaFoldDB" id="A0A7W9FB23"/>
<dbReference type="Gene3D" id="1.10.150.20">
    <property type="entry name" value="5' to 3' exonuclease, C-terminal subdomain"/>
    <property type="match status" value="1"/>
</dbReference>
<keyword evidence="3 6" id="KW-0238">DNA-binding</keyword>
<dbReference type="GO" id="GO:0005524">
    <property type="term" value="F:ATP binding"/>
    <property type="evidence" value="ECO:0007669"/>
    <property type="project" value="InterPro"/>
</dbReference>
<keyword evidence="1 6" id="KW-0963">Cytoplasm</keyword>
<sequence>MIGRLRGVLAEVGEADCLIDCGGVGYVVSCGARTLGRLPAPGDETTVHVHSQWSEDAGPRLYGFLTRDERRAFTTLLAIQGVGPKAALAVLDVLPPAELASAVAREDKAAVARANGVGPKLALRIVTELKGKPLSSIVGDVSFAPAAPGMHVEIAPPVPSITGEAVSALLGLGVAEVNARRAVDQALIRLGEEAELSAVIRAALQELGR</sequence>
<dbReference type="NCBIfam" id="TIGR00084">
    <property type="entry name" value="ruvA"/>
    <property type="match status" value="1"/>
</dbReference>
<comment type="domain">
    <text evidence="6">Has three domains with a flexible linker between the domains II and III and assumes an 'L' shape. Domain III is highly mobile and contacts RuvB.</text>
</comment>
<evidence type="ECO:0000259" key="8">
    <source>
        <dbReference type="Pfam" id="PF07499"/>
    </source>
</evidence>
<keyword evidence="9" id="KW-0067">ATP-binding</keyword>
<dbReference type="Pfam" id="PF01330">
    <property type="entry name" value="RuvA_N"/>
    <property type="match status" value="1"/>
</dbReference>
<dbReference type="Pfam" id="PF07499">
    <property type="entry name" value="RuvA_C"/>
    <property type="match status" value="1"/>
</dbReference>
<dbReference type="InterPro" id="IPR010994">
    <property type="entry name" value="RuvA_2-like"/>
</dbReference>
<keyword evidence="10" id="KW-1185">Reference proteome</keyword>
<dbReference type="InterPro" id="IPR012340">
    <property type="entry name" value="NA-bd_OB-fold"/>
</dbReference>
<protein>
    <recommendedName>
        <fullName evidence="6">Holliday junction branch migration complex subunit RuvA</fullName>
    </recommendedName>
</protein>
<comment type="caution">
    <text evidence="6">Lacks conserved residue(s) required for the propagation of feature annotation.</text>
</comment>
<dbReference type="SUPFAM" id="SSF46929">
    <property type="entry name" value="DNA helicase RuvA subunit, C-terminal domain"/>
    <property type="match status" value="1"/>
</dbReference>
<dbReference type="Pfam" id="PF14520">
    <property type="entry name" value="HHH_5"/>
    <property type="match status" value="1"/>
</dbReference>
<dbReference type="Gene3D" id="1.10.8.10">
    <property type="entry name" value="DNA helicase RuvA subunit, C-terminal domain"/>
    <property type="match status" value="1"/>
</dbReference>
<feature type="region of interest" description="Flexible linker" evidence="6">
    <location>
        <begin position="146"/>
        <end position="158"/>
    </location>
</feature>
<dbReference type="InterPro" id="IPR036267">
    <property type="entry name" value="RuvA_C_sf"/>
</dbReference>
<gene>
    <name evidence="6" type="primary">ruvA</name>
    <name evidence="9" type="ORF">GGQ93_002734</name>
</gene>
<accession>A0A7W9FB23</accession>
<evidence type="ECO:0000313" key="10">
    <source>
        <dbReference type="Proteomes" id="UP000527324"/>
    </source>
</evidence>
<evidence type="ECO:0000259" key="7">
    <source>
        <dbReference type="Pfam" id="PF01330"/>
    </source>
</evidence>
<keyword evidence="9" id="KW-0378">Hydrolase</keyword>
<dbReference type="InterPro" id="IPR011114">
    <property type="entry name" value="RuvA_C"/>
</dbReference>
<dbReference type="GO" id="GO:0006281">
    <property type="term" value="P:DNA repair"/>
    <property type="evidence" value="ECO:0007669"/>
    <property type="project" value="UniProtKB-UniRule"/>
</dbReference>
<reference evidence="9 10" key="1">
    <citation type="submission" date="2020-08" db="EMBL/GenBank/DDBJ databases">
        <title>Genomic Encyclopedia of Type Strains, Phase IV (KMG-IV): sequencing the most valuable type-strain genomes for metagenomic binning, comparative biology and taxonomic classification.</title>
        <authorList>
            <person name="Goeker M."/>
        </authorList>
    </citation>
    <scope>NUCLEOTIDE SEQUENCE [LARGE SCALE GENOMIC DNA]</scope>
    <source>
        <strain evidence="9 10">DSM 4731</strain>
    </source>
</reference>
<dbReference type="GO" id="GO:0005737">
    <property type="term" value="C:cytoplasm"/>
    <property type="evidence" value="ECO:0007669"/>
    <property type="project" value="UniProtKB-SubCell"/>
</dbReference>
<organism evidence="9 10">
    <name type="scientific">Brevundimonas aurantiaca</name>
    <dbReference type="NCBI Taxonomy" id="74316"/>
    <lineage>
        <taxon>Bacteria</taxon>
        <taxon>Pseudomonadati</taxon>
        <taxon>Pseudomonadota</taxon>
        <taxon>Alphaproteobacteria</taxon>
        <taxon>Caulobacterales</taxon>
        <taxon>Caulobacteraceae</taxon>
        <taxon>Brevundimonas</taxon>
    </lineage>
</organism>
<feature type="domain" description="Holliday junction DNA helicase RuvA C-terminal" evidence="8">
    <location>
        <begin position="162"/>
        <end position="207"/>
    </location>
</feature>
<dbReference type="SUPFAM" id="SSF50249">
    <property type="entry name" value="Nucleic acid-binding proteins"/>
    <property type="match status" value="1"/>
</dbReference>
<evidence type="ECO:0000313" key="9">
    <source>
        <dbReference type="EMBL" id="MBB5740998.1"/>
    </source>
</evidence>
<dbReference type="HAMAP" id="MF_00031">
    <property type="entry name" value="DNA_HJ_migration_RuvA"/>
    <property type="match status" value="1"/>
</dbReference>
<dbReference type="GO" id="GO:0000400">
    <property type="term" value="F:four-way junction DNA binding"/>
    <property type="evidence" value="ECO:0007669"/>
    <property type="project" value="UniProtKB-UniRule"/>
</dbReference>
<comment type="caution">
    <text evidence="9">The sequence shown here is derived from an EMBL/GenBank/DDBJ whole genome shotgun (WGS) entry which is preliminary data.</text>
</comment>
<dbReference type="EMBL" id="JACHOQ010000009">
    <property type="protein sequence ID" value="MBB5740998.1"/>
    <property type="molecule type" value="Genomic_DNA"/>
</dbReference>
<dbReference type="InterPro" id="IPR000085">
    <property type="entry name" value="RuvA"/>
</dbReference>
<keyword evidence="9" id="KW-0347">Helicase</keyword>
<name>A0A7W9FB23_9CAUL</name>
<dbReference type="SUPFAM" id="SSF47781">
    <property type="entry name" value="RuvA domain 2-like"/>
    <property type="match status" value="1"/>
</dbReference>
<dbReference type="GO" id="GO:0009379">
    <property type="term" value="C:Holliday junction helicase complex"/>
    <property type="evidence" value="ECO:0007669"/>
    <property type="project" value="InterPro"/>
</dbReference>
<keyword evidence="5 6" id="KW-0234">DNA repair</keyword>
<proteinExistence type="inferred from homology"/>
<dbReference type="Gene3D" id="2.40.50.140">
    <property type="entry name" value="Nucleic acid-binding proteins"/>
    <property type="match status" value="1"/>
</dbReference>
<dbReference type="GO" id="GO:0009378">
    <property type="term" value="F:four-way junction helicase activity"/>
    <property type="evidence" value="ECO:0007669"/>
    <property type="project" value="InterPro"/>
</dbReference>
<evidence type="ECO:0000256" key="1">
    <source>
        <dbReference type="ARBA" id="ARBA00022490"/>
    </source>
</evidence>